<keyword evidence="3" id="KW-0804">Transcription</keyword>
<dbReference type="SUPFAM" id="SSF46689">
    <property type="entry name" value="Homeodomain-like"/>
    <property type="match status" value="1"/>
</dbReference>
<dbReference type="SMART" id="SM00448">
    <property type="entry name" value="REC"/>
    <property type="match status" value="1"/>
</dbReference>
<dbReference type="AlphaFoldDB" id="A0A9Q1KCM0"/>
<protein>
    <recommendedName>
        <fullName evidence="7">Response regulatory domain-containing protein</fullName>
    </recommendedName>
</protein>
<dbReference type="GO" id="GO:0003677">
    <property type="term" value="F:DNA binding"/>
    <property type="evidence" value="ECO:0007669"/>
    <property type="project" value="InterPro"/>
</dbReference>
<dbReference type="Pfam" id="PF00072">
    <property type="entry name" value="Response_reg"/>
    <property type="match status" value="1"/>
</dbReference>
<dbReference type="OrthoDB" id="60033at2759"/>
<dbReference type="Gene3D" id="1.10.10.60">
    <property type="entry name" value="Homeodomain-like"/>
    <property type="match status" value="1"/>
</dbReference>
<keyword evidence="2" id="KW-0805">Transcription regulation</keyword>
<dbReference type="PROSITE" id="PS50110">
    <property type="entry name" value="RESPONSE_REGULATORY"/>
    <property type="match status" value="1"/>
</dbReference>
<dbReference type="SUPFAM" id="SSF52172">
    <property type="entry name" value="CheY-like"/>
    <property type="match status" value="1"/>
</dbReference>
<gene>
    <name evidence="8" type="ORF">Cgig2_027377</name>
</gene>
<dbReference type="Gene3D" id="3.40.50.2300">
    <property type="match status" value="1"/>
</dbReference>
<evidence type="ECO:0000313" key="8">
    <source>
        <dbReference type="EMBL" id="KAJ8441034.1"/>
    </source>
</evidence>
<keyword evidence="9" id="KW-1185">Reference proteome</keyword>
<keyword evidence="5" id="KW-0597">Phosphoprotein</keyword>
<dbReference type="InterPro" id="IPR009057">
    <property type="entry name" value="Homeodomain-like_sf"/>
</dbReference>
<dbReference type="InterPro" id="IPR001789">
    <property type="entry name" value="Sig_transdc_resp-reg_receiver"/>
</dbReference>
<dbReference type="EMBL" id="JAKOGI010000178">
    <property type="protein sequence ID" value="KAJ8441034.1"/>
    <property type="molecule type" value="Genomic_DNA"/>
</dbReference>
<dbReference type="InterPro" id="IPR045279">
    <property type="entry name" value="ARR-like"/>
</dbReference>
<reference evidence="8" key="1">
    <citation type="submission" date="2022-04" db="EMBL/GenBank/DDBJ databases">
        <title>Carnegiea gigantea Genome sequencing and assembly v2.</title>
        <authorList>
            <person name="Copetti D."/>
            <person name="Sanderson M.J."/>
            <person name="Burquez A."/>
            <person name="Wojciechowski M.F."/>
        </authorList>
    </citation>
    <scope>NUCLEOTIDE SEQUENCE</scope>
    <source>
        <strain evidence="8">SGP5-SGP5p</strain>
        <tissue evidence="8">Aerial part</tissue>
    </source>
</reference>
<feature type="region of interest" description="Disordered" evidence="6">
    <location>
        <begin position="141"/>
        <end position="230"/>
    </location>
</feature>
<dbReference type="GO" id="GO:0009736">
    <property type="term" value="P:cytokinin-activated signaling pathway"/>
    <property type="evidence" value="ECO:0007669"/>
    <property type="project" value="InterPro"/>
</dbReference>
<evidence type="ECO:0000256" key="6">
    <source>
        <dbReference type="SAM" id="MobiDB-lite"/>
    </source>
</evidence>
<dbReference type="GO" id="GO:0000160">
    <property type="term" value="P:phosphorelay signal transduction system"/>
    <property type="evidence" value="ECO:0007669"/>
    <property type="project" value="UniProtKB-KW"/>
</dbReference>
<dbReference type="InterPro" id="IPR011006">
    <property type="entry name" value="CheY-like_superfamily"/>
</dbReference>
<evidence type="ECO:0000256" key="2">
    <source>
        <dbReference type="ARBA" id="ARBA00023015"/>
    </source>
</evidence>
<dbReference type="NCBIfam" id="TIGR01557">
    <property type="entry name" value="myb_SHAQKYF"/>
    <property type="match status" value="1"/>
</dbReference>
<keyword evidence="4" id="KW-0539">Nucleus</keyword>
<dbReference type="PANTHER" id="PTHR43874:SF67">
    <property type="entry name" value="TWO-COMPONENT RESPONSE REGULATOR ARR2"/>
    <property type="match status" value="1"/>
</dbReference>
<evidence type="ECO:0000256" key="3">
    <source>
        <dbReference type="ARBA" id="ARBA00023163"/>
    </source>
</evidence>
<evidence type="ECO:0000256" key="5">
    <source>
        <dbReference type="PROSITE-ProRule" id="PRU00169"/>
    </source>
</evidence>
<dbReference type="PANTHER" id="PTHR43874">
    <property type="entry name" value="TWO-COMPONENT RESPONSE REGULATOR"/>
    <property type="match status" value="1"/>
</dbReference>
<proteinExistence type="predicted"/>
<evidence type="ECO:0000313" key="9">
    <source>
        <dbReference type="Proteomes" id="UP001153076"/>
    </source>
</evidence>
<name>A0A9Q1KCM0_9CARY</name>
<evidence type="ECO:0000256" key="4">
    <source>
        <dbReference type="ARBA" id="ARBA00023242"/>
    </source>
</evidence>
<comment type="caution">
    <text evidence="8">The sequence shown here is derived from an EMBL/GenBank/DDBJ whole genome shotgun (WGS) entry which is preliminary data.</text>
</comment>
<evidence type="ECO:0000256" key="1">
    <source>
        <dbReference type="ARBA" id="ARBA00023012"/>
    </source>
</evidence>
<evidence type="ECO:0000259" key="7">
    <source>
        <dbReference type="PROSITE" id="PS50110"/>
    </source>
</evidence>
<accession>A0A9Q1KCM0</accession>
<feature type="modified residue" description="4-aspartylphosphate" evidence="5">
    <location>
        <position position="68"/>
    </location>
</feature>
<dbReference type="InterPro" id="IPR006447">
    <property type="entry name" value="Myb_dom_plants"/>
</dbReference>
<sequence>MLVDTAQVAEMVDRELKVLIIDNDRVCLMTLEKMLQSCNFIVTKCRKAKEALSILLQDPNGFDIIISDLYMPDMDGFDLLKRITEMDLPVIVTSSNDNENLMRKVILDGACDYLIKPVRLEHIKHVWKYVYQAQRHGINKRSTMERSGGNSDEECSPDTNDRIINKCNNNNNPVGADASRSSDEERSKCMMKKKREYNQDSNNNSKEGDAQVNDDASTTTTTTNARKKQRAVPKKILEIMNVPGLTRENVASHLQKYRQYHKKLEQSIHQGGKPVNLMPSQEQRCFQGISPPSVPDEIITTTSFPSVQASDMAQHPHIVEDMKQAMKLHASSNDDDAFGNKSGDIEMPMALGEVGTDVNMIKYNDYVASYAYSTVDSRFQLVETPCSNWVCGYAYDENGVQNEMEITSMAVGQPYENADMSHARMGAYGYGNIVDLGYHDPYATLYAEPFVHNDDYIIGRLQQRVH</sequence>
<feature type="domain" description="Response regulatory" evidence="7">
    <location>
        <begin position="17"/>
        <end position="131"/>
    </location>
</feature>
<dbReference type="CDD" id="cd17584">
    <property type="entry name" value="REC_typeB_ARR-like"/>
    <property type="match status" value="1"/>
</dbReference>
<organism evidence="8 9">
    <name type="scientific">Carnegiea gigantea</name>
    <dbReference type="NCBI Taxonomy" id="171969"/>
    <lineage>
        <taxon>Eukaryota</taxon>
        <taxon>Viridiplantae</taxon>
        <taxon>Streptophyta</taxon>
        <taxon>Embryophyta</taxon>
        <taxon>Tracheophyta</taxon>
        <taxon>Spermatophyta</taxon>
        <taxon>Magnoliopsida</taxon>
        <taxon>eudicotyledons</taxon>
        <taxon>Gunneridae</taxon>
        <taxon>Pentapetalae</taxon>
        <taxon>Caryophyllales</taxon>
        <taxon>Cactineae</taxon>
        <taxon>Cactaceae</taxon>
        <taxon>Cactoideae</taxon>
        <taxon>Echinocereeae</taxon>
        <taxon>Carnegiea</taxon>
    </lineage>
</organism>
<dbReference type="Proteomes" id="UP001153076">
    <property type="component" value="Unassembled WGS sequence"/>
</dbReference>
<keyword evidence="1" id="KW-0902">Two-component regulatory system</keyword>